<dbReference type="FunCoup" id="A0A2V0PDE1">
    <property type="interactions" value="1462"/>
</dbReference>
<sequence length="522" mass="55638">MDSAEFVAEYRDLLAQLKRNEKRDINVLSMLAEDNKQHAPAIVRAIEKHILVAPAPVKLPALYVLDSIVKNVREPYKSLFSRGLPEVFGSVWDSTLPDRRGPLSRLFATWGGVFAPEVLERVKERMVSAAPPPMQQQFPGPAPMQQVLQLPAGAAYGVPPGQLTTVVSLAPPVQLQLGPMQLPHYAPPTMQFQPPSGMLPPSPQHGGWPQHQHHQQQQQQQQQMPFDPRLRRSRSPYGGPEQQQQQPLAPGQLSSLLSSLAQTGILKAPAAAAAWTDDPALRTTELAPAFIKEQHEGVIAALAQVSEQTRGAFLDLAFLRKQRQLGGGALSRSWYVTIDHWLAGTVAATETAQAFGGEEEEGGKEEEPPPLEPEDPTQPCCAISGEPFEKVYDQEREGWFFKGARRLAGDEAAAHGVPEGALVKVSALAEAAGGPGSDAAGGGVLDASGLAADLAAAAAAAGAEGGPALPQQQPQPQPQLPAAPAAEWEAKQGAVKSEHEAKAGVKREADGGTPEGKRQRAA</sequence>
<dbReference type="InterPro" id="IPR047415">
    <property type="entry name" value="Pcf11_CID"/>
</dbReference>
<reference evidence="3 4" key="1">
    <citation type="journal article" date="2018" name="Sci. Rep.">
        <title>Raphidocelis subcapitata (=Pseudokirchneriella subcapitata) provides an insight into genome evolution and environmental adaptations in the Sphaeropleales.</title>
        <authorList>
            <person name="Suzuki S."/>
            <person name="Yamaguchi H."/>
            <person name="Nakajima N."/>
            <person name="Kawachi M."/>
        </authorList>
    </citation>
    <scope>NUCLEOTIDE SEQUENCE [LARGE SCALE GENOMIC DNA]</scope>
    <source>
        <strain evidence="3 4">NIES-35</strain>
    </source>
</reference>
<dbReference type="GO" id="GO:0006369">
    <property type="term" value="P:termination of RNA polymerase II transcription"/>
    <property type="evidence" value="ECO:0007669"/>
    <property type="project" value="InterPro"/>
</dbReference>
<feature type="compositionally biased region" description="Basic and acidic residues" evidence="1">
    <location>
        <begin position="496"/>
        <end position="522"/>
    </location>
</feature>
<proteinExistence type="predicted"/>
<dbReference type="InterPro" id="IPR008942">
    <property type="entry name" value="ENTH_VHS"/>
</dbReference>
<accession>A0A2V0PDE1</accession>
<dbReference type="SMART" id="SM00582">
    <property type="entry name" value="RPR"/>
    <property type="match status" value="1"/>
</dbReference>
<dbReference type="InParanoid" id="A0A2V0PDE1"/>
<dbReference type="PANTHER" id="PTHR15921:SF3">
    <property type="entry name" value="PRE-MRNA CLEAVAGE COMPLEX 2 PROTEIN PCF11"/>
    <property type="match status" value="1"/>
</dbReference>
<evidence type="ECO:0000313" key="3">
    <source>
        <dbReference type="EMBL" id="GBF95115.1"/>
    </source>
</evidence>
<dbReference type="GO" id="GO:0003729">
    <property type="term" value="F:mRNA binding"/>
    <property type="evidence" value="ECO:0007669"/>
    <property type="project" value="InterPro"/>
</dbReference>
<name>A0A2V0PDE1_9CHLO</name>
<feature type="region of interest" description="Disordered" evidence="1">
    <location>
        <begin position="354"/>
        <end position="378"/>
    </location>
</feature>
<dbReference type="InterPro" id="IPR057242">
    <property type="entry name" value="PCFS4-like"/>
</dbReference>
<gene>
    <name evidence="3" type="ORF">Rsub_07699</name>
</gene>
<feature type="domain" description="CID" evidence="2">
    <location>
        <begin position="2"/>
        <end position="130"/>
    </location>
</feature>
<organism evidence="3 4">
    <name type="scientific">Raphidocelis subcapitata</name>
    <dbReference type="NCBI Taxonomy" id="307507"/>
    <lineage>
        <taxon>Eukaryota</taxon>
        <taxon>Viridiplantae</taxon>
        <taxon>Chlorophyta</taxon>
        <taxon>core chlorophytes</taxon>
        <taxon>Chlorophyceae</taxon>
        <taxon>CS clade</taxon>
        <taxon>Sphaeropleales</taxon>
        <taxon>Selenastraceae</taxon>
        <taxon>Raphidocelis</taxon>
    </lineage>
</organism>
<dbReference type="Gene3D" id="1.25.40.90">
    <property type="match status" value="1"/>
</dbReference>
<dbReference type="InterPro" id="IPR006569">
    <property type="entry name" value="CID_dom"/>
</dbReference>
<evidence type="ECO:0000259" key="2">
    <source>
        <dbReference type="PROSITE" id="PS51391"/>
    </source>
</evidence>
<protein>
    <recommendedName>
        <fullName evidence="2">CID domain-containing protein</fullName>
    </recommendedName>
</protein>
<dbReference type="GO" id="GO:0005737">
    <property type="term" value="C:cytoplasm"/>
    <property type="evidence" value="ECO:0007669"/>
    <property type="project" value="TreeGrafter"/>
</dbReference>
<dbReference type="PROSITE" id="PS51391">
    <property type="entry name" value="CID"/>
    <property type="match status" value="1"/>
</dbReference>
<dbReference type="AlphaFoldDB" id="A0A2V0PDE1"/>
<dbReference type="OrthoDB" id="2129491at2759"/>
<dbReference type="STRING" id="307507.A0A2V0PDE1"/>
<dbReference type="GO" id="GO:0031124">
    <property type="term" value="P:mRNA 3'-end processing"/>
    <property type="evidence" value="ECO:0007669"/>
    <property type="project" value="InterPro"/>
</dbReference>
<evidence type="ECO:0000313" key="4">
    <source>
        <dbReference type="Proteomes" id="UP000247498"/>
    </source>
</evidence>
<dbReference type="CDD" id="cd16982">
    <property type="entry name" value="CID_Pcf11"/>
    <property type="match status" value="1"/>
</dbReference>
<dbReference type="GO" id="GO:0000993">
    <property type="term" value="F:RNA polymerase II complex binding"/>
    <property type="evidence" value="ECO:0007669"/>
    <property type="project" value="InterPro"/>
</dbReference>
<dbReference type="PANTHER" id="PTHR15921">
    <property type="entry name" value="PRE-MRNA CLEAVAGE COMPLEX II"/>
    <property type="match status" value="1"/>
</dbReference>
<feature type="compositionally biased region" description="Low complexity" evidence="1">
    <location>
        <begin position="482"/>
        <end position="494"/>
    </location>
</feature>
<feature type="region of interest" description="Disordered" evidence="1">
    <location>
        <begin position="184"/>
        <end position="250"/>
    </location>
</feature>
<dbReference type="GO" id="GO:0005849">
    <property type="term" value="C:mRNA cleavage factor complex"/>
    <property type="evidence" value="ECO:0007669"/>
    <property type="project" value="TreeGrafter"/>
</dbReference>
<dbReference type="EMBL" id="BDRX01000060">
    <property type="protein sequence ID" value="GBF95115.1"/>
    <property type="molecule type" value="Genomic_DNA"/>
</dbReference>
<evidence type="ECO:0000256" key="1">
    <source>
        <dbReference type="SAM" id="MobiDB-lite"/>
    </source>
</evidence>
<dbReference type="InterPro" id="IPR045154">
    <property type="entry name" value="PCF11-like"/>
</dbReference>
<comment type="caution">
    <text evidence="3">The sequence shown here is derived from an EMBL/GenBank/DDBJ whole genome shotgun (WGS) entry which is preliminary data.</text>
</comment>
<keyword evidence="4" id="KW-1185">Reference proteome</keyword>
<feature type="compositionally biased region" description="Low complexity" evidence="1">
    <location>
        <begin position="459"/>
        <end position="472"/>
    </location>
</feature>
<feature type="region of interest" description="Disordered" evidence="1">
    <location>
        <begin position="459"/>
        <end position="522"/>
    </location>
</feature>
<dbReference type="SUPFAM" id="SSF48464">
    <property type="entry name" value="ENTH/VHS domain"/>
    <property type="match status" value="1"/>
</dbReference>
<feature type="compositionally biased region" description="Acidic residues" evidence="1">
    <location>
        <begin position="357"/>
        <end position="375"/>
    </location>
</feature>
<dbReference type="Pfam" id="PF23228">
    <property type="entry name" value="zf_PCFS4"/>
    <property type="match status" value="1"/>
</dbReference>
<dbReference type="Proteomes" id="UP000247498">
    <property type="component" value="Unassembled WGS sequence"/>
</dbReference>
<dbReference type="Pfam" id="PF04818">
    <property type="entry name" value="CID"/>
    <property type="match status" value="1"/>
</dbReference>